<feature type="domain" description="HAMP" evidence="13">
    <location>
        <begin position="197"/>
        <end position="250"/>
    </location>
</feature>
<protein>
    <recommendedName>
        <fullName evidence="3">histidine kinase</fullName>
        <ecNumber evidence="3">2.7.13.3</ecNumber>
    </recommendedName>
</protein>
<dbReference type="Proteomes" id="UP001500305">
    <property type="component" value="Unassembled WGS sequence"/>
</dbReference>
<dbReference type="PRINTS" id="PR00344">
    <property type="entry name" value="BCTRLSENSOR"/>
</dbReference>
<dbReference type="EMBL" id="BAAATR010000006">
    <property type="protein sequence ID" value="GAA2238663.1"/>
    <property type="molecule type" value="Genomic_DNA"/>
</dbReference>
<dbReference type="RefSeq" id="WP_344635873.1">
    <property type="nucleotide sequence ID" value="NZ_BAAATR010000006.1"/>
</dbReference>
<evidence type="ECO:0000256" key="7">
    <source>
        <dbReference type="ARBA" id="ARBA00022777"/>
    </source>
</evidence>
<dbReference type="InterPro" id="IPR004358">
    <property type="entry name" value="Sig_transdc_His_kin-like_C"/>
</dbReference>
<organism evidence="14 15">
    <name type="scientific">Kitasatospora cystarginea</name>
    <dbReference type="NCBI Taxonomy" id="58350"/>
    <lineage>
        <taxon>Bacteria</taxon>
        <taxon>Bacillati</taxon>
        <taxon>Actinomycetota</taxon>
        <taxon>Actinomycetes</taxon>
        <taxon>Kitasatosporales</taxon>
        <taxon>Streptomycetaceae</taxon>
        <taxon>Kitasatospora</taxon>
    </lineage>
</organism>
<keyword evidence="8 11" id="KW-1133">Transmembrane helix</keyword>
<sequence>MPRIRLNLPRVLRVLRTLRRLWPASVRARATVGATAVAAVALGAGAFALLAILHANLSRNAERAAVQQADTVAQLAAQGRLPDLVPLAHGADFIQAVDASGRVVAASQNLAGKPPVTDLRPADGTLRTTWSGEPVDDDHDQRLVAVTTPTPTGPLTIYTGTSLRAADAADEITKAALAVGLPLLLGTVAWVTWWVTGRALRPVEAIRAEVADITEHRLHRRVPVPAAEDEIARLARTMNATLDRLEEAGARQRQFIADASHELRSPITVLRTQLEVAMAHPDPALWPDLVKDALEDTVRLQDLASDLLLLARMDAADPVKTHPLDLAELCRATVAARHGDRITVRTELQPDITVTGNRSWLTRLLTNLLDNAQRHAEREIRLTLRTGPDGTAVLEVRDDGPGIPDADRDRVFERFTRLDDARSRDHGGTGLGLAIARDIAAHHCGTLTAEPSPRGALLVARLPLG</sequence>
<evidence type="ECO:0000256" key="6">
    <source>
        <dbReference type="ARBA" id="ARBA00022692"/>
    </source>
</evidence>
<dbReference type="EC" id="2.7.13.3" evidence="3"/>
<feature type="transmembrane region" description="Helical" evidence="11">
    <location>
        <begin position="175"/>
        <end position="195"/>
    </location>
</feature>
<dbReference type="PANTHER" id="PTHR45436:SF5">
    <property type="entry name" value="SENSOR HISTIDINE KINASE TRCS"/>
    <property type="match status" value="1"/>
</dbReference>
<comment type="catalytic activity">
    <reaction evidence="1">
        <text>ATP + protein L-histidine = ADP + protein N-phospho-L-histidine.</text>
        <dbReference type="EC" id="2.7.13.3"/>
    </reaction>
</comment>
<dbReference type="InterPro" id="IPR005467">
    <property type="entry name" value="His_kinase_dom"/>
</dbReference>
<dbReference type="Pfam" id="PF00672">
    <property type="entry name" value="HAMP"/>
    <property type="match status" value="1"/>
</dbReference>
<dbReference type="InterPro" id="IPR036097">
    <property type="entry name" value="HisK_dim/P_sf"/>
</dbReference>
<evidence type="ECO:0000256" key="1">
    <source>
        <dbReference type="ARBA" id="ARBA00000085"/>
    </source>
</evidence>
<dbReference type="SUPFAM" id="SSF158472">
    <property type="entry name" value="HAMP domain-like"/>
    <property type="match status" value="1"/>
</dbReference>
<dbReference type="CDD" id="cd00075">
    <property type="entry name" value="HATPase"/>
    <property type="match status" value="1"/>
</dbReference>
<evidence type="ECO:0000256" key="2">
    <source>
        <dbReference type="ARBA" id="ARBA00004236"/>
    </source>
</evidence>
<dbReference type="Gene3D" id="1.10.287.130">
    <property type="match status" value="1"/>
</dbReference>
<evidence type="ECO:0000313" key="14">
    <source>
        <dbReference type="EMBL" id="GAA2238663.1"/>
    </source>
</evidence>
<dbReference type="Pfam" id="PF00512">
    <property type="entry name" value="HisKA"/>
    <property type="match status" value="1"/>
</dbReference>
<keyword evidence="15" id="KW-1185">Reference proteome</keyword>
<evidence type="ECO:0000256" key="4">
    <source>
        <dbReference type="ARBA" id="ARBA00022553"/>
    </source>
</evidence>
<dbReference type="Gene3D" id="3.30.565.10">
    <property type="entry name" value="Histidine kinase-like ATPase, C-terminal domain"/>
    <property type="match status" value="1"/>
</dbReference>
<dbReference type="InterPro" id="IPR036890">
    <property type="entry name" value="HATPase_C_sf"/>
</dbReference>
<keyword evidence="7 14" id="KW-0418">Kinase</keyword>
<dbReference type="CDD" id="cd06225">
    <property type="entry name" value="HAMP"/>
    <property type="match status" value="1"/>
</dbReference>
<keyword evidence="5" id="KW-0808">Transferase</keyword>
<dbReference type="SMART" id="SM00388">
    <property type="entry name" value="HisKA"/>
    <property type="match status" value="1"/>
</dbReference>
<evidence type="ECO:0000259" key="13">
    <source>
        <dbReference type="PROSITE" id="PS50885"/>
    </source>
</evidence>
<accession>A0ABN3DPQ2</accession>
<dbReference type="GO" id="GO:0016301">
    <property type="term" value="F:kinase activity"/>
    <property type="evidence" value="ECO:0007669"/>
    <property type="project" value="UniProtKB-KW"/>
</dbReference>
<keyword evidence="10 11" id="KW-0472">Membrane</keyword>
<evidence type="ECO:0000313" key="15">
    <source>
        <dbReference type="Proteomes" id="UP001500305"/>
    </source>
</evidence>
<dbReference type="SUPFAM" id="SSF55874">
    <property type="entry name" value="ATPase domain of HSP90 chaperone/DNA topoisomerase II/histidine kinase"/>
    <property type="match status" value="1"/>
</dbReference>
<dbReference type="PROSITE" id="PS50885">
    <property type="entry name" value="HAMP"/>
    <property type="match status" value="1"/>
</dbReference>
<dbReference type="SUPFAM" id="SSF47384">
    <property type="entry name" value="Homodimeric domain of signal transducing histidine kinase"/>
    <property type="match status" value="1"/>
</dbReference>
<evidence type="ECO:0000256" key="9">
    <source>
        <dbReference type="ARBA" id="ARBA00023012"/>
    </source>
</evidence>
<dbReference type="PANTHER" id="PTHR45436">
    <property type="entry name" value="SENSOR HISTIDINE KINASE YKOH"/>
    <property type="match status" value="1"/>
</dbReference>
<dbReference type="Pfam" id="PF02518">
    <property type="entry name" value="HATPase_c"/>
    <property type="match status" value="1"/>
</dbReference>
<keyword evidence="9" id="KW-0902">Two-component regulatory system</keyword>
<feature type="domain" description="Histidine kinase" evidence="12">
    <location>
        <begin position="258"/>
        <end position="465"/>
    </location>
</feature>
<evidence type="ECO:0000256" key="5">
    <source>
        <dbReference type="ARBA" id="ARBA00022679"/>
    </source>
</evidence>
<dbReference type="InterPro" id="IPR003660">
    <property type="entry name" value="HAMP_dom"/>
</dbReference>
<dbReference type="InterPro" id="IPR050428">
    <property type="entry name" value="TCS_sensor_his_kinase"/>
</dbReference>
<evidence type="ECO:0000256" key="10">
    <source>
        <dbReference type="ARBA" id="ARBA00023136"/>
    </source>
</evidence>
<evidence type="ECO:0000256" key="3">
    <source>
        <dbReference type="ARBA" id="ARBA00012438"/>
    </source>
</evidence>
<keyword evidence="4" id="KW-0597">Phosphoprotein</keyword>
<dbReference type="SMART" id="SM00387">
    <property type="entry name" value="HATPase_c"/>
    <property type="match status" value="1"/>
</dbReference>
<dbReference type="PROSITE" id="PS50109">
    <property type="entry name" value="HIS_KIN"/>
    <property type="match status" value="1"/>
</dbReference>
<keyword evidence="6 11" id="KW-0812">Transmembrane</keyword>
<name>A0ABN3DPQ2_9ACTN</name>
<dbReference type="InterPro" id="IPR003594">
    <property type="entry name" value="HATPase_dom"/>
</dbReference>
<comment type="caution">
    <text evidence="14">The sequence shown here is derived from an EMBL/GenBank/DDBJ whole genome shotgun (WGS) entry which is preliminary data.</text>
</comment>
<dbReference type="CDD" id="cd00082">
    <property type="entry name" value="HisKA"/>
    <property type="match status" value="1"/>
</dbReference>
<evidence type="ECO:0000256" key="11">
    <source>
        <dbReference type="SAM" id="Phobius"/>
    </source>
</evidence>
<comment type="subcellular location">
    <subcellularLocation>
        <location evidence="2">Cell membrane</location>
    </subcellularLocation>
</comment>
<dbReference type="SMART" id="SM00304">
    <property type="entry name" value="HAMP"/>
    <property type="match status" value="1"/>
</dbReference>
<gene>
    <name evidence="14" type="ORF">GCM10010430_19650</name>
</gene>
<reference evidence="14 15" key="1">
    <citation type="journal article" date="2019" name="Int. J. Syst. Evol. Microbiol.">
        <title>The Global Catalogue of Microorganisms (GCM) 10K type strain sequencing project: providing services to taxonomists for standard genome sequencing and annotation.</title>
        <authorList>
            <consortium name="The Broad Institute Genomics Platform"/>
            <consortium name="The Broad Institute Genome Sequencing Center for Infectious Disease"/>
            <person name="Wu L."/>
            <person name="Ma J."/>
        </authorList>
    </citation>
    <scope>NUCLEOTIDE SEQUENCE [LARGE SCALE GENOMIC DNA]</scope>
    <source>
        <strain evidence="14 15">JCM 7356</strain>
    </source>
</reference>
<dbReference type="InterPro" id="IPR003661">
    <property type="entry name" value="HisK_dim/P_dom"/>
</dbReference>
<evidence type="ECO:0000256" key="8">
    <source>
        <dbReference type="ARBA" id="ARBA00022989"/>
    </source>
</evidence>
<feature type="transmembrane region" description="Helical" evidence="11">
    <location>
        <begin position="30"/>
        <end position="53"/>
    </location>
</feature>
<evidence type="ECO:0000259" key="12">
    <source>
        <dbReference type="PROSITE" id="PS50109"/>
    </source>
</evidence>
<proteinExistence type="predicted"/>